<sequence length="170" mass="19387">MKLIDELPDTTATKGHALRAVRMATICATGKNGVQYASDKARTKREAQGKPWGKCGLIKEHVIPANLVRTLVLDELRATRDQELVAFSLVDSNKNANWLTPEVIAHFRQHPRAWQAAQVIRDWTLLAWVTHEEHKELERQGLGECMPRDWTPEQHRFARYTACNIAVSRI</sequence>
<dbReference type="EMBL" id="JADLZT010000002">
    <property type="protein sequence ID" value="MBF6022983.1"/>
    <property type="molecule type" value="Genomic_DNA"/>
</dbReference>
<comment type="caution">
    <text evidence="1">The sequence shown here is derived from an EMBL/GenBank/DDBJ whole genome shotgun (WGS) entry which is preliminary data.</text>
</comment>
<evidence type="ECO:0000313" key="2">
    <source>
        <dbReference type="Proteomes" id="UP001429984"/>
    </source>
</evidence>
<gene>
    <name evidence="1" type="ORF">IU514_02970</name>
</gene>
<accession>A0ABS0B4Y3</accession>
<protein>
    <submittedName>
        <fullName evidence="1">Uncharacterized protein</fullName>
    </submittedName>
</protein>
<organism evidence="1 2">
    <name type="scientific">Lysobacter niastensis</name>
    <dbReference type="NCBI Taxonomy" id="380629"/>
    <lineage>
        <taxon>Bacteria</taxon>
        <taxon>Pseudomonadati</taxon>
        <taxon>Pseudomonadota</taxon>
        <taxon>Gammaproteobacteria</taxon>
        <taxon>Lysobacterales</taxon>
        <taxon>Lysobacteraceae</taxon>
        <taxon>Lysobacter</taxon>
    </lineage>
</organism>
<dbReference type="RefSeq" id="WP_194929601.1">
    <property type="nucleotide sequence ID" value="NZ_JADLZT010000002.1"/>
</dbReference>
<evidence type="ECO:0000313" key="1">
    <source>
        <dbReference type="EMBL" id="MBF6022983.1"/>
    </source>
</evidence>
<keyword evidence="2" id="KW-1185">Reference proteome</keyword>
<proteinExistence type="predicted"/>
<reference evidence="1 2" key="1">
    <citation type="submission" date="2020-11" db="EMBL/GenBank/DDBJ databases">
        <title>Draft Genome Sequence and Secondary Metabolite Biosynthetic Potential of the Lysobacter niastensis Type strain DSM 18481.</title>
        <authorList>
            <person name="Turrini P."/>
            <person name="Artuso I."/>
            <person name="Tescari M."/>
            <person name="Lugli G.A."/>
            <person name="Frangipani E."/>
            <person name="Ventura M."/>
            <person name="Visca P."/>
        </authorList>
    </citation>
    <scope>NUCLEOTIDE SEQUENCE [LARGE SCALE GENOMIC DNA]</scope>
    <source>
        <strain evidence="1 2">DSM 18481</strain>
    </source>
</reference>
<name>A0ABS0B4Y3_9GAMM</name>
<dbReference type="Proteomes" id="UP001429984">
    <property type="component" value="Unassembled WGS sequence"/>
</dbReference>